<proteinExistence type="predicted"/>
<name>A0ABQ4Q9Q2_9BURK</name>
<dbReference type="InterPro" id="IPR003661">
    <property type="entry name" value="HisK_dim/P_dom"/>
</dbReference>
<dbReference type="InterPro" id="IPR000014">
    <property type="entry name" value="PAS"/>
</dbReference>
<gene>
    <name evidence="7" type="ORF">NCCP691_37200</name>
</gene>
<evidence type="ECO:0000256" key="2">
    <source>
        <dbReference type="ARBA" id="ARBA00012438"/>
    </source>
</evidence>
<feature type="domain" description="PAC" evidence="6">
    <location>
        <begin position="188"/>
        <end position="240"/>
    </location>
</feature>
<dbReference type="InterPro" id="IPR005467">
    <property type="entry name" value="His_kinase_dom"/>
</dbReference>
<sequence length="487" mass="53887">MYMLSPEGIVNSWNAGAQRFKGYTAEEIIGQHFSKFYPAEDQESGKPSRALRIAAEQGKYEEEGWRVHKNGRRFWASVVLDPIRDDAGQLIGFAKITRDVTERRQAQEALRASEERFRLLVQGVTDYAIYMLSPSGQVTNWNQGAQRIKGYTENEVLGTSFSRFYTPEDQEAGIPAAALRKAADDGRTEMEGWRVRKDGTRFWAHVIIDAIRNDMGDLIGFAKITRDITERMETARALEQAREALFQAQKMDAIGKLTGGIAHDFNNLLAVIVSGLERLKSRPDDAPNPKVLASMERAANRASSLTEQLLAFARKQPLKRERHNLNELLRTFDPVLQQVTDRTVRVHFNLAATLGEVMVDATQFEVAILNLMTNSRDAMPKGGNLTVSTEEVILRPGEIPSLPAGRYAKVTVSDDGDGMTAEVAARAFEPFFTTKPVGEGTGMGLSQVFGFVKQSDGDLTIHSAPGQGTSISVYLPVDNSLESGKAE</sequence>
<evidence type="ECO:0000259" key="6">
    <source>
        <dbReference type="PROSITE" id="PS50113"/>
    </source>
</evidence>
<organism evidence="7 8">
    <name type="scientific">Noviherbaspirillum aridicola</name>
    <dbReference type="NCBI Taxonomy" id="2849687"/>
    <lineage>
        <taxon>Bacteria</taxon>
        <taxon>Pseudomonadati</taxon>
        <taxon>Pseudomonadota</taxon>
        <taxon>Betaproteobacteria</taxon>
        <taxon>Burkholderiales</taxon>
        <taxon>Oxalobacteraceae</taxon>
        <taxon>Noviherbaspirillum</taxon>
    </lineage>
</organism>
<dbReference type="PANTHER" id="PTHR43065:SF49">
    <property type="entry name" value="HISTIDINE KINASE"/>
    <property type="match status" value="1"/>
</dbReference>
<dbReference type="Pfam" id="PF02518">
    <property type="entry name" value="HATPase_c"/>
    <property type="match status" value="1"/>
</dbReference>
<evidence type="ECO:0000313" key="7">
    <source>
        <dbReference type="EMBL" id="GIZ53706.1"/>
    </source>
</evidence>
<feature type="domain" description="PAC" evidence="6">
    <location>
        <begin position="60"/>
        <end position="112"/>
    </location>
</feature>
<accession>A0ABQ4Q9Q2</accession>
<dbReference type="SUPFAM" id="SSF47384">
    <property type="entry name" value="Homodimeric domain of signal transducing histidine kinase"/>
    <property type="match status" value="1"/>
</dbReference>
<keyword evidence="3" id="KW-0597">Phosphoprotein</keyword>
<feature type="domain" description="PAS" evidence="5">
    <location>
        <begin position="1"/>
        <end position="58"/>
    </location>
</feature>
<dbReference type="InterPro" id="IPR004358">
    <property type="entry name" value="Sig_transdc_His_kin-like_C"/>
</dbReference>
<dbReference type="SUPFAM" id="SSF55785">
    <property type="entry name" value="PYP-like sensor domain (PAS domain)"/>
    <property type="match status" value="2"/>
</dbReference>
<comment type="caution">
    <text evidence="7">The sequence shown here is derived from an EMBL/GenBank/DDBJ whole genome shotgun (WGS) entry which is preliminary data.</text>
</comment>
<dbReference type="PROSITE" id="PS50112">
    <property type="entry name" value="PAS"/>
    <property type="match status" value="2"/>
</dbReference>
<evidence type="ECO:0000259" key="5">
    <source>
        <dbReference type="PROSITE" id="PS50112"/>
    </source>
</evidence>
<dbReference type="InterPro" id="IPR036890">
    <property type="entry name" value="HATPase_C_sf"/>
</dbReference>
<dbReference type="SMART" id="SM00388">
    <property type="entry name" value="HisKA"/>
    <property type="match status" value="1"/>
</dbReference>
<dbReference type="InterPro" id="IPR003594">
    <property type="entry name" value="HATPase_dom"/>
</dbReference>
<dbReference type="Gene3D" id="3.30.450.20">
    <property type="entry name" value="PAS domain"/>
    <property type="match status" value="2"/>
</dbReference>
<evidence type="ECO:0000313" key="8">
    <source>
        <dbReference type="Proteomes" id="UP000887222"/>
    </source>
</evidence>
<dbReference type="NCBIfam" id="TIGR00229">
    <property type="entry name" value="sensory_box"/>
    <property type="match status" value="2"/>
</dbReference>
<dbReference type="PROSITE" id="PS50109">
    <property type="entry name" value="HIS_KIN"/>
    <property type="match status" value="1"/>
</dbReference>
<dbReference type="Gene3D" id="1.10.287.130">
    <property type="match status" value="1"/>
</dbReference>
<dbReference type="SMART" id="SM00091">
    <property type="entry name" value="PAS"/>
    <property type="match status" value="2"/>
</dbReference>
<comment type="catalytic activity">
    <reaction evidence="1">
        <text>ATP + protein L-histidine = ADP + protein N-phospho-L-histidine.</text>
        <dbReference type="EC" id="2.7.13.3"/>
    </reaction>
</comment>
<dbReference type="Pfam" id="PF00512">
    <property type="entry name" value="HisKA"/>
    <property type="match status" value="1"/>
</dbReference>
<dbReference type="EMBL" id="BPMK01000019">
    <property type="protein sequence ID" value="GIZ53706.1"/>
    <property type="molecule type" value="Genomic_DNA"/>
</dbReference>
<dbReference type="InterPro" id="IPR035965">
    <property type="entry name" value="PAS-like_dom_sf"/>
</dbReference>
<reference evidence="7 8" key="1">
    <citation type="journal article" date="2022" name="Int. J. Syst. Evol. Microbiol.">
        <title>Noviherbaspirillum aridicola sp. nov., isolated from an arid soil in Pakistan.</title>
        <authorList>
            <person name="Khan I.U."/>
            <person name="Saqib M."/>
            <person name="Amin A."/>
            <person name="Hussain F."/>
            <person name="Li L."/>
            <person name="Liu Y.H."/>
            <person name="Fang B.Z."/>
            <person name="Ahmed I."/>
            <person name="Li W.J."/>
        </authorList>
    </citation>
    <scope>NUCLEOTIDE SEQUENCE [LARGE SCALE GENOMIC DNA]</scope>
    <source>
        <strain evidence="7 8">NCCP-691</strain>
    </source>
</reference>
<dbReference type="InterPro" id="IPR000700">
    <property type="entry name" value="PAS-assoc_C"/>
</dbReference>
<dbReference type="PRINTS" id="PR00344">
    <property type="entry name" value="BCTRLSENSOR"/>
</dbReference>
<evidence type="ECO:0000256" key="3">
    <source>
        <dbReference type="ARBA" id="ARBA00022553"/>
    </source>
</evidence>
<dbReference type="EC" id="2.7.13.3" evidence="2"/>
<dbReference type="InterPro" id="IPR036097">
    <property type="entry name" value="HisK_dim/P_sf"/>
</dbReference>
<feature type="domain" description="Histidine kinase" evidence="4">
    <location>
        <begin position="260"/>
        <end position="479"/>
    </location>
</feature>
<dbReference type="SMART" id="SM00387">
    <property type="entry name" value="HATPase_c"/>
    <property type="match status" value="1"/>
</dbReference>
<dbReference type="Gene3D" id="3.30.565.10">
    <property type="entry name" value="Histidine kinase-like ATPase, C-terminal domain"/>
    <property type="match status" value="1"/>
</dbReference>
<keyword evidence="8" id="KW-1185">Reference proteome</keyword>
<dbReference type="InterPro" id="IPR001610">
    <property type="entry name" value="PAC"/>
</dbReference>
<dbReference type="SUPFAM" id="SSF55874">
    <property type="entry name" value="ATPase domain of HSP90 chaperone/DNA topoisomerase II/histidine kinase"/>
    <property type="match status" value="1"/>
</dbReference>
<evidence type="ECO:0000256" key="1">
    <source>
        <dbReference type="ARBA" id="ARBA00000085"/>
    </source>
</evidence>
<dbReference type="PROSITE" id="PS50113">
    <property type="entry name" value="PAC"/>
    <property type="match status" value="2"/>
</dbReference>
<evidence type="ECO:0000259" key="4">
    <source>
        <dbReference type="PROSITE" id="PS50109"/>
    </source>
</evidence>
<feature type="domain" description="PAS" evidence="5">
    <location>
        <begin position="113"/>
        <end position="186"/>
    </location>
</feature>
<dbReference type="Proteomes" id="UP000887222">
    <property type="component" value="Unassembled WGS sequence"/>
</dbReference>
<dbReference type="CDD" id="cd00130">
    <property type="entry name" value="PAS"/>
    <property type="match status" value="2"/>
</dbReference>
<dbReference type="PANTHER" id="PTHR43065">
    <property type="entry name" value="SENSOR HISTIDINE KINASE"/>
    <property type="match status" value="1"/>
</dbReference>
<dbReference type="CDD" id="cd00082">
    <property type="entry name" value="HisKA"/>
    <property type="match status" value="1"/>
</dbReference>
<dbReference type="Pfam" id="PF13426">
    <property type="entry name" value="PAS_9"/>
    <property type="match status" value="2"/>
</dbReference>
<protein>
    <recommendedName>
        <fullName evidence="2">histidine kinase</fullName>
        <ecNumber evidence="2">2.7.13.3</ecNumber>
    </recommendedName>
</protein>
<dbReference type="SMART" id="SM00086">
    <property type="entry name" value="PAC"/>
    <property type="match status" value="2"/>
</dbReference>